<proteinExistence type="predicted"/>
<dbReference type="Proteomes" id="UP000294958">
    <property type="component" value="Unassembled WGS sequence"/>
</dbReference>
<name>A0A4R6YE83_9HYPH</name>
<gene>
    <name evidence="1" type="ORF">DES43_11593</name>
</gene>
<dbReference type="CDD" id="cd19958">
    <property type="entry name" value="pyocin_knob"/>
    <property type="match status" value="1"/>
</dbReference>
<accession>A0A4R6YE83</accession>
<evidence type="ECO:0000313" key="1">
    <source>
        <dbReference type="EMBL" id="TDR34323.1"/>
    </source>
</evidence>
<evidence type="ECO:0000313" key="2">
    <source>
        <dbReference type="Proteomes" id="UP000294958"/>
    </source>
</evidence>
<dbReference type="AlphaFoldDB" id="A0A4R6YE83"/>
<organism evidence="1 2">
    <name type="scientific">Aquamicrobium defluvii</name>
    <dbReference type="NCBI Taxonomy" id="69279"/>
    <lineage>
        <taxon>Bacteria</taxon>
        <taxon>Pseudomonadati</taxon>
        <taxon>Pseudomonadota</taxon>
        <taxon>Alphaproteobacteria</taxon>
        <taxon>Hyphomicrobiales</taxon>
        <taxon>Phyllobacteriaceae</taxon>
        <taxon>Aquamicrobium</taxon>
    </lineage>
</organism>
<comment type="caution">
    <text evidence="1">The sequence shown here is derived from an EMBL/GenBank/DDBJ whole genome shotgun (WGS) entry which is preliminary data.</text>
</comment>
<protein>
    <submittedName>
        <fullName evidence="1">Uncharacterized protein</fullName>
    </submittedName>
</protein>
<dbReference type="EMBL" id="SNZF01000015">
    <property type="protein sequence ID" value="TDR34323.1"/>
    <property type="molecule type" value="Genomic_DNA"/>
</dbReference>
<reference evidence="1 2" key="1">
    <citation type="submission" date="2019-03" db="EMBL/GenBank/DDBJ databases">
        <title>Genomic Encyclopedia of Type Strains, Phase IV (KMG-IV): sequencing the most valuable type-strain genomes for metagenomic binning, comparative biology and taxonomic classification.</title>
        <authorList>
            <person name="Goeker M."/>
        </authorList>
    </citation>
    <scope>NUCLEOTIDE SEQUENCE [LARGE SCALE GENOMIC DNA]</scope>
    <source>
        <strain evidence="1 2">DSM 11603</strain>
    </source>
</reference>
<dbReference type="OrthoDB" id="8330631at2"/>
<keyword evidence="2" id="KW-1185">Reference proteome</keyword>
<sequence>MSGILEYSTTPASNTTINGIGISGSSSIKYGDDAIRQFMADVRSAVTKSSDKAAGTHMATKADHNQLWRVTGNATINLTAAATLTAGWGLWVMADGGTVTIDPASSEQINGAATLTIQDGAAAFVVCTATGFRALPIGTGDMQSATWASQITASLKYAGAIGASEDLDTYTTPGVYVQNQSAGASGGTNYPVANAGMLEVLDGGGATNVQTVQRYTEYSQPPVTWQRMRRNSGNWSAWLNLSEWSAETVSQSEAEAGTSTTRRAWTAQRVAQAIAALTPPPPPPEVGLYTGSARDQTDFPVGHIVGVFENASLNRNQSATVRLPNDPADPALPGYTTSGTGTALAGTWRSRGRVGTGASAGTIFQRVA</sequence>
<dbReference type="RefSeq" id="WP_133675465.1">
    <property type="nucleotide sequence ID" value="NZ_SNZF01000015.1"/>
</dbReference>